<name>A0A2W2H0K9_9ACTN</name>
<evidence type="ECO:0000313" key="2">
    <source>
        <dbReference type="Proteomes" id="UP000248544"/>
    </source>
</evidence>
<dbReference type="AlphaFoldDB" id="A0A2W2H0K9"/>
<evidence type="ECO:0000313" key="1">
    <source>
        <dbReference type="EMBL" id="PZG43450.1"/>
    </source>
</evidence>
<dbReference type="RefSeq" id="WP_111168684.1">
    <property type="nucleotide sequence ID" value="NZ_POUA01000137.1"/>
</dbReference>
<dbReference type="Proteomes" id="UP000248544">
    <property type="component" value="Unassembled WGS sequence"/>
</dbReference>
<sequence length="191" mass="21432">MELELEDVFGPPPQWIDRAGDLATDGDVNWSTPELTKDGTFYHAVPPGRYPVYAGTDRYDLSDTGGPPRYYVNTLFMPLVPADRLADAQWDDEGYDDGPYFRDYACLWSVGAERATLPHWGNKSEAILRIERALLSEEALSRRGNWTDDLADPASGANVLSFPVWDNTLRGFEARDADDEILALLFVVWSP</sequence>
<protein>
    <recommendedName>
        <fullName evidence="3">DUF4241 domain-containing protein</fullName>
    </recommendedName>
</protein>
<proteinExistence type="predicted"/>
<organism evidence="1 2">
    <name type="scientific">Spongiactinospora gelatinilytica</name>
    <dbReference type="NCBI Taxonomy" id="2666298"/>
    <lineage>
        <taxon>Bacteria</taxon>
        <taxon>Bacillati</taxon>
        <taxon>Actinomycetota</taxon>
        <taxon>Actinomycetes</taxon>
        <taxon>Streptosporangiales</taxon>
        <taxon>Streptosporangiaceae</taxon>
        <taxon>Spongiactinospora</taxon>
    </lineage>
</organism>
<reference evidence="1 2" key="1">
    <citation type="submission" date="2018-01" db="EMBL/GenBank/DDBJ databases">
        <title>Draft genome sequence of Sphaerisporangium sp. 7K107.</title>
        <authorList>
            <person name="Sahin N."/>
            <person name="Saygin H."/>
            <person name="Ay H."/>
        </authorList>
    </citation>
    <scope>NUCLEOTIDE SEQUENCE [LARGE SCALE GENOMIC DNA]</scope>
    <source>
        <strain evidence="1 2">7K107</strain>
    </source>
</reference>
<accession>A0A2W2H0K9</accession>
<evidence type="ECO:0008006" key="3">
    <source>
        <dbReference type="Google" id="ProtNLM"/>
    </source>
</evidence>
<comment type="caution">
    <text evidence="1">The sequence shown here is derived from an EMBL/GenBank/DDBJ whole genome shotgun (WGS) entry which is preliminary data.</text>
</comment>
<dbReference type="EMBL" id="POUA01000137">
    <property type="protein sequence ID" value="PZG43450.1"/>
    <property type="molecule type" value="Genomic_DNA"/>
</dbReference>
<gene>
    <name evidence="1" type="ORF">C1I98_18380</name>
</gene>
<keyword evidence="2" id="KW-1185">Reference proteome</keyword>